<keyword evidence="1" id="KW-1133">Transmembrane helix</keyword>
<dbReference type="AlphaFoldDB" id="A0AAV0CWA2"/>
<dbReference type="Proteomes" id="UP001152523">
    <property type="component" value="Unassembled WGS sequence"/>
</dbReference>
<evidence type="ECO:0000313" key="4">
    <source>
        <dbReference type="Proteomes" id="UP001152523"/>
    </source>
</evidence>
<keyword evidence="1" id="KW-0812">Transmembrane</keyword>
<gene>
    <name evidence="3" type="ORF">CEPIT_LOCUS9222</name>
</gene>
<protein>
    <submittedName>
        <fullName evidence="3">Uncharacterized protein</fullName>
    </submittedName>
</protein>
<dbReference type="EMBL" id="CAMAPF010000050">
    <property type="protein sequence ID" value="CAH9085266.1"/>
    <property type="molecule type" value="Genomic_DNA"/>
</dbReference>
<evidence type="ECO:0000313" key="3">
    <source>
        <dbReference type="EMBL" id="CAH9085266.1"/>
    </source>
</evidence>
<evidence type="ECO:0000256" key="2">
    <source>
        <dbReference type="SAM" id="SignalP"/>
    </source>
</evidence>
<proteinExistence type="predicted"/>
<feature type="chain" id="PRO_5043784859" evidence="2">
    <location>
        <begin position="19"/>
        <end position="101"/>
    </location>
</feature>
<name>A0AAV0CWA2_9ASTE</name>
<keyword evidence="2" id="KW-0732">Signal</keyword>
<accession>A0AAV0CWA2</accession>
<feature type="signal peptide" evidence="2">
    <location>
        <begin position="1"/>
        <end position="18"/>
    </location>
</feature>
<feature type="transmembrane region" description="Helical" evidence="1">
    <location>
        <begin position="34"/>
        <end position="55"/>
    </location>
</feature>
<evidence type="ECO:0000256" key="1">
    <source>
        <dbReference type="SAM" id="Phobius"/>
    </source>
</evidence>
<keyword evidence="4" id="KW-1185">Reference proteome</keyword>
<reference evidence="3" key="1">
    <citation type="submission" date="2022-07" db="EMBL/GenBank/DDBJ databases">
        <authorList>
            <person name="Macas J."/>
            <person name="Novak P."/>
            <person name="Neumann P."/>
        </authorList>
    </citation>
    <scope>NUCLEOTIDE SEQUENCE</scope>
</reference>
<comment type="caution">
    <text evidence="3">The sequence shown here is derived from an EMBL/GenBank/DDBJ whole genome shotgun (WGS) entry which is preliminary data.</text>
</comment>
<keyword evidence="1" id="KW-0472">Membrane</keyword>
<organism evidence="3 4">
    <name type="scientific">Cuscuta epithymum</name>
    <dbReference type="NCBI Taxonomy" id="186058"/>
    <lineage>
        <taxon>Eukaryota</taxon>
        <taxon>Viridiplantae</taxon>
        <taxon>Streptophyta</taxon>
        <taxon>Embryophyta</taxon>
        <taxon>Tracheophyta</taxon>
        <taxon>Spermatophyta</taxon>
        <taxon>Magnoliopsida</taxon>
        <taxon>eudicotyledons</taxon>
        <taxon>Gunneridae</taxon>
        <taxon>Pentapetalae</taxon>
        <taxon>asterids</taxon>
        <taxon>lamiids</taxon>
        <taxon>Solanales</taxon>
        <taxon>Convolvulaceae</taxon>
        <taxon>Cuscuteae</taxon>
        <taxon>Cuscuta</taxon>
        <taxon>Cuscuta subgen. Cuscuta</taxon>
    </lineage>
</organism>
<sequence>MGMDLVLITVLVAALSEAFEITLFDGMMDFTLELGSYIYGGAVMRCIVWVVLSLVSRFDLLVVRCIESLPDVVVVRRCVPLVNNGGTRRIAGQVSAERRSS</sequence>